<feature type="compositionally biased region" description="Acidic residues" evidence="1">
    <location>
        <begin position="316"/>
        <end position="331"/>
    </location>
</feature>
<feature type="region of interest" description="Disordered" evidence="1">
    <location>
        <begin position="20"/>
        <end position="69"/>
    </location>
</feature>
<evidence type="ECO:0000313" key="2">
    <source>
        <dbReference type="EMBL" id="KAJ4395624.1"/>
    </source>
</evidence>
<evidence type="ECO:0000256" key="1">
    <source>
        <dbReference type="SAM" id="MobiDB-lite"/>
    </source>
</evidence>
<dbReference type="EMBL" id="JAPEVA010000151">
    <property type="protein sequence ID" value="KAJ4395624.1"/>
    <property type="molecule type" value="Genomic_DNA"/>
</dbReference>
<feature type="compositionally biased region" description="Low complexity" evidence="1">
    <location>
        <begin position="302"/>
        <end position="315"/>
    </location>
</feature>
<dbReference type="Proteomes" id="UP001140510">
    <property type="component" value="Unassembled WGS sequence"/>
</dbReference>
<feature type="region of interest" description="Disordered" evidence="1">
    <location>
        <begin position="302"/>
        <end position="339"/>
    </location>
</feature>
<keyword evidence="3" id="KW-1185">Reference proteome</keyword>
<accession>A0A9W9D177</accession>
<feature type="compositionally biased region" description="Basic and acidic residues" evidence="1">
    <location>
        <begin position="38"/>
        <end position="57"/>
    </location>
</feature>
<comment type="caution">
    <text evidence="2">The sequence shown here is derived from an EMBL/GenBank/DDBJ whole genome shotgun (WGS) entry which is preliminary data.</text>
</comment>
<name>A0A9W9D177_9PLEO</name>
<dbReference type="AlphaFoldDB" id="A0A9W9D177"/>
<protein>
    <submittedName>
        <fullName evidence="2">Uncharacterized protein</fullName>
    </submittedName>
</protein>
<reference evidence="2" key="1">
    <citation type="submission" date="2022-10" db="EMBL/GenBank/DDBJ databases">
        <title>Tapping the CABI collections for fungal endophytes: first genome assemblies for Collariella, Neodidymelliopsis, Ascochyta clinopodiicola, Didymella pomorum, Didymosphaeria variabile, Neocosmospora piperis and Neocucurbitaria cava.</title>
        <authorList>
            <person name="Hill R."/>
        </authorList>
    </citation>
    <scope>NUCLEOTIDE SEQUENCE</scope>
    <source>
        <strain evidence="2">IMI 355091</strain>
    </source>
</reference>
<sequence length="402" mass="45448">MPLSFEAVPMTLMMTWSASHVKGSGSGSSTVPGPSPNDDVKSLTSKVDRPASKEPTKAHTKPQSCKTKKLAMRSPALGNKIEWARPVYVDPPGPRTSIGRCNGEKASQACYNYSSIINREPRLQCLTCPSFRELRAPRSQVEEYNKQHRDNWSNGWMQYRELKCQRDEYPGASIWQARDNSVWIRLIPRKDNAAANHLFKGCLMEEKEELVGSRSIGSRKMETVMEIRFTRMQNMGPDFGIAENLCWPSTLVNDPGYALLRDDPWYRQGNNRGANTQYYDKEPLARFTDGKINQYTWGWTSPYTSGNSNSSPNPDSDGDTEMPDVPDDEDPSFPGGRRSLEDLETFKRSPNELVIHEGNSTHEHTKEDSSTILACSSVRTSTASAKWENWGLYLFRSPMRQL</sequence>
<gene>
    <name evidence="2" type="ORF">N0V91_010728</name>
</gene>
<evidence type="ECO:0000313" key="3">
    <source>
        <dbReference type="Proteomes" id="UP001140510"/>
    </source>
</evidence>
<organism evidence="2 3">
    <name type="scientific">Didymella pomorum</name>
    <dbReference type="NCBI Taxonomy" id="749634"/>
    <lineage>
        <taxon>Eukaryota</taxon>
        <taxon>Fungi</taxon>
        <taxon>Dikarya</taxon>
        <taxon>Ascomycota</taxon>
        <taxon>Pezizomycotina</taxon>
        <taxon>Dothideomycetes</taxon>
        <taxon>Pleosporomycetidae</taxon>
        <taxon>Pleosporales</taxon>
        <taxon>Pleosporineae</taxon>
        <taxon>Didymellaceae</taxon>
        <taxon>Didymella</taxon>
    </lineage>
</organism>
<dbReference type="OrthoDB" id="73875at2759"/>
<proteinExistence type="predicted"/>